<dbReference type="InterPro" id="IPR055060">
    <property type="entry name" value="ACOX_C_alpha1"/>
</dbReference>
<evidence type="ECO:0000313" key="3">
    <source>
        <dbReference type="Proteomes" id="UP001597264"/>
    </source>
</evidence>
<evidence type="ECO:0000259" key="1">
    <source>
        <dbReference type="Pfam" id="PF22924"/>
    </source>
</evidence>
<evidence type="ECO:0000313" key="2">
    <source>
        <dbReference type="EMBL" id="MFD1217201.1"/>
    </source>
</evidence>
<dbReference type="Proteomes" id="UP001597264">
    <property type="component" value="Unassembled WGS sequence"/>
</dbReference>
<dbReference type="PANTHER" id="PTHR10909">
    <property type="entry name" value="ELECTRON TRANSPORT OXIDOREDUCTASE"/>
    <property type="match status" value="1"/>
</dbReference>
<dbReference type="InterPro" id="IPR012258">
    <property type="entry name" value="Acyl-CoA_oxidase"/>
</dbReference>
<dbReference type="Gene3D" id="1.20.140.10">
    <property type="entry name" value="Butyryl-CoA Dehydrogenase, subunit A, domain 3"/>
    <property type="match status" value="1"/>
</dbReference>
<sequence length="584" mass="64962">MDLAEILAVGSSFQSETGNIDTGLLRPIRNCDSVSDKESLYSCMKEIISNPEYGEQLLDSPGRLIELHEIAAVHDGALFAALSIHYNLCVGTIKALKKDSEYLSGIYRELLQGEAVGVYLATELAYGNNVFSLETEAIYDRDRKVFTLHSPNASSFKFMPNTSLSQHAAKIAVVMARLKIDDEEYGVMPFVVRIHDANKVLPGIRISEIGNKPGFGLDNCITSFNQVDLPFESILSRDILDISLNGEVDFIETDQRKRFLQSMQRVQFGKICMAAGAAAAAKASLYITKNYGKQRKTFSVVGDVPLTSYSSFSQPLTIYTAALVVQSLWIRDLGDRAHREEDSSKGMPEELKNEIALAKSLVTWESREVIVGCRELCGAQGMFSANKFSNYYAMANGCITAEGDNVVIMQKAARDYLRSSLPFSFPDCSPSVQAVLRVLHKFALSLHKEVQLGLKAEDKTDYFSKWNQYSEKMMEMLDVYGALCASSAASSFIGEEGYSWLLEIFLLEKLKKFVPSILASDIEDPDSIKDLLKRGEDLVHEKQDQTVEIIDWFGIDKTGLKTPISEGDYINWYHSSHADASIPQ</sequence>
<proteinExistence type="predicted"/>
<gene>
    <name evidence="2" type="ORF">ACFQ2X_11375</name>
</gene>
<dbReference type="Gene3D" id="2.40.110.10">
    <property type="entry name" value="Butyryl-CoA Dehydrogenase, subunit A, domain 2"/>
    <property type="match status" value="1"/>
</dbReference>
<dbReference type="Pfam" id="PF22924">
    <property type="entry name" value="ACOX_C_alpha1"/>
    <property type="match status" value="1"/>
</dbReference>
<dbReference type="SUPFAM" id="SSF56645">
    <property type="entry name" value="Acyl-CoA dehydrogenase NM domain-like"/>
    <property type="match status" value="1"/>
</dbReference>
<reference evidence="3" key="1">
    <citation type="journal article" date="2019" name="Int. J. Syst. Evol. Microbiol.">
        <title>The Global Catalogue of Microorganisms (GCM) 10K type strain sequencing project: providing services to taxonomists for standard genome sequencing and annotation.</title>
        <authorList>
            <consortium name="The Broad Institute Genomics Platform"/>
            <consortium name="The Broad Institute Genome Sequencing Center for Infectious Disease"/>
            <person name="Wu L."/>
            <person name="Ma J."/>
        </authorList>
    </citation>
    <scope>NUCLEOTIDE SEQUENCE [LARGE SCALE GENOMIC DNA]</scope>
    <source>
        <strain evidence="3">CCUG 54356</strain>
    </source>
</reference>
<protein>
    <submittedName>
        <fullName evidence="2">Acyl-CoA dehydrogenase family protein</fullName>
    </submittedName>
</protein>
<dbReference type="EMBL" id="JBHTLR010000010">
    <property type="protein sequence ID" value="MFD1217201.1"/>
    <property type="molecule type" value="Genomic_DNA"/>
</dbReference>
<dbReference type="RefSeq" id="WP_230435795.1">
    <property type="nucleotide sequence ID" value="NZ_CP087715.1"/>
</dbReference>
<name>A0ABW3UBE0_9GAMM</name>
<organism evidence="2 3">
    <name type="scientific">Microbulbifer celer</name>
    <dbReference type="NCBI Taxonomy" id="435905"/>
    <lineage>
        <taxon>Bacteria</taxon>
        <taxon>Pseudomonadati</taxon>
        <taxon>Pseudomonadota</taxon>
        <taxon>Gammaproteobacteria</taxon>
        <taxon>Cellvibrionales</taxon>
        <taxon>Microbulbiferaceae</taxon>
        <taxon>Microbulbifer</taxon>
    </lineage>
</organism>
<dbReference type="InterPro" id="IPR046373">
    <property type="entry name" value="Acyl-CoA_Oxase/DH_mid-dom_sf"/>
</dbReference>
<feature type="domain" description="Acyl-CoA oxidase C-alpha1" evidence="1">
    <location>
        <begin position="269"/>
        <end position="414"/>
    </location>
</feature>
<dbReference type="InterPro" id="IPR036250">
    <property type="entry name" value="AcylCo_DH-like_C"/>
</dbReference>
<dbReference type="SUPFAM" id="SSF47203">
    <property type="entry name" value="Acyl-CoA dehydrogenase C-terminal domain-like"/>
    <property type="match status" value="1"/>
</dbReference>
<dbReference type="PANTHER" id="PTHR10909:SF382">
    <property type="entry name" value="ACYL-COENZYME A OXIDASE"/>
    <property type="match status" value="1"/>
</dbReference>
<dbReference type="InterPro" id="IPR009100">
    <property type="entry name" value="AcylCoA_DH/oxidase_NM_dom_sf"/>
</dbReference>
<comment type="caution">
    <text evidence="2">The sequence shown here is derived from an EMBL/GenBank/DDBJ whole genome shotgun (WGS) entry which is preliminary data.</text>
</comment>
<accession>A0ABW3UBE0</accession>
<keyword evidence="3" id="KW-1185">Reference proteome</keyword>